<dbReference type="Proteomes" id="UP001207468">
    <property type="component" value="Unassembled WGS sequence"/>
</dbReference>
<proteinExistence type="predicted"/>
<dbReference type="EMBL" id="JAGFNK010000614">
    <property type="protein sequence ID" value="KAI9447014.1"/>
    <property type="molecule type" value="Genomic_DNA"/>
</dbReference>
<evidence type="ECO:0000313" key="2">
    <source>
        <dbReference type="Proteomes" id="UP001207468"/>
    </source>
</evidence>
<comment type="caution">
    <text evidence="1">The sequence shown here is derived from an EMBL/GenBank/DDBJ whole genome shotgun (WGS) entry which is preliminary data.</text>
</comment>
<reference evidence="1" key="1">
    <citation type="submission" date="2021-03" db="EMBL/GenBank/DDBJ databases">
        <title>Evolutionary priming and transition to the ectomycorrhizal habit in an iconic lineage of mushroom-forming fungi: is preadaptation a requirement?</title>
        <authorList>
            <consortium name="DOE Joint Genome Institute"/>
            <person name="Looney B.P."/>
            <person name="Miyauchi S."/>
            <person name="Morin E."/>
            <person name="Drula E."/>
            <person name="Courty P.E."/>
            <person name="Chicoki N."/>
            <person name="Fauchery L."/>
            <person name="Kohler A."/>
            <person name="Kuo A."/>
            <person name="LaButti K."/>
            <person name="Pangilinan J."/>
            <person name="Lipzen A."/>
            <person name="Riley R."/>
            <person name="Andreopoulos W."/>
            <person name="He G."/>
            <person name="Johnson J."/>
            <person name="Barry K.W."/>
            <person name="Grigoriev I.V."/>
            <person name="Nagy L."/>
            <person name="Hibbett D."/>
            <person name="Henrissat B."/>
            <person name="Matheny P.B."/>
            <person name="Labbe J."/>
            <person name="Martin A.F."/>
        </authorList>
    </citation>
    <scope>NUCLEOTIDE SEQUENCE</scope>
    <source>
        <strain evidence="1">BPL698</strain>
    </source>
</reference>
<protein>
    <submittedName>
        <fullName evidence="1">Uncharacterized protein</fullName>
    </submittedName>
</protein>
<name>A0ACC0TTC5_9AGAM</name>
<keyword evidence="2" id="KW-1185">Reference proteome</keyword>
<gene>
    <name evidence="1" type="ORF">F5148DRAFT_743505</name>
</gene>
<organism evidence="1 2">
    <name type="scientific">Russula earlei</name>
    <dbReference type="NCBI Taxonomy" id="71964"/>
    <lineage>
        <taxon>Eukaryota</taxon>
        <taxon>Fungi</taxon>
        <taxon>Dikarya</taxon>
        <taxon>Basidiomycota</taxon>
        <taxon>Agaricomycotina</taxon>
        <taxon>Agaricomycetes</taxon>
        <taxon>Russulales</taxon>
        <taxon>Russulaceae</taxon>
        <taxon>Russula</taxon>
    </lineage>
</organism>
<sequence>MSRLEDLGLGFQSHRYPASRPPPLTRSVLPALTNLRFRGVHEYLEDVLAQVEVPLLNNLYVTFFMDLDFVIPQLHHLIGQAESFKTHNEAMVHTHHSGIKFMIFEEAREFPDLSVEISCGESDRQLASLAQVCSSSFPLLSTMVELDIVDESHPSHWKNHMETTRWLELLDPFTAVEDLFLSDKVAPHVCRALEELAEDRVTEVLPALENIFLSDLQGSGSVPKYIEGFVDAREHSGYPVAVRYWKWENDDHNPQW</sequence>
<evidence type="ECO:0000313" key="1">
    <source>
        <dbReference type="EMBL" id="KAI9447014.1"/>
    </source>
</evidence>
<accession>A0ACC0TTC5</accession>